<feature type="domain" description="Styrene monooxygenase StyA putative substrate binding" evidence="1">
    <location>
        <begin position="151"/>
        <end position="258"/>
    </location>
</feature>
<dbReference type="RefSeq" id="WP_183367193.1">
    <property type="nucleotide sequence ID" value="NZ_JACIEZ010000006.1"/>
</dbReference>
<dbReference type="Proteomes" id="UP000528286">
    <property type="component" value="Unassembled WGS sequence"/>
</dbReference>
<protein>
    <recommendedName>
        <fullName evidence="1">Styrene monooxygenase StyA putative substrate binding domain-containing protein</fullName>
    </recommendedName>
</protein>
<sequence>MSKKRNFTIIGGGQSGLQLGCGLLAAGHDVHVVQNRTADDIRTGKVLSSQCMFDMALQNERDLGLNYWDDVCPTVDSINFCVPAPDGSGNKAIDWNGKLDKPGQSVDQRVKVPAWMAEFEKRGGRLTIHDAGIEDLETYARESDLVIVASGKGEIGRMFERDAEKSPFDKPQRALALTYVKGMRPRPDHSAVNFNLIPTIGEYFVFPAYTTTGPCDIMVFEGIPGGPMDCWKDVKSADEHLAKSKWVLETFLPWEAERCREVELTDANGILAGSFAPTVRKPIGRLPSGAMVLGLGDAVCLNDPITGQGSNNASKAAKIYMDAILAHGDKPFDAAFMQETFDRYWAYAQFVVGWTNALLQPPPPHVLNIMGSAQAFPELARRIANGFNNPLDFFPWFAVPEEADAYLSKLAA</sequence>
<dbReference type="Gene3D" id="3.50.50.60">
    <property type="entry name" value="FAD/NAD(P)-binding domain"/>
    <property type="match status" value="2"/>
</dbReference>
<evidence type="ECO:0000313" key="3">
    <source>
        <dbReference type="Proteomes" id="UP000528286"/>
    </source>
</evidence>
<proteinExistence type="predicted"/>
<dbReference type="Pfam" id="PF17885">
    <property type="entry name" value="Smoa_sbd"/>
    <property type="match status" value="1"/>
</dbReference>
<name>A0A7W6J6W1_9HYPH</name>
<evidence type="ECO:0000259" key="1">
    <source>
        <dbReference type="Pfam" id="PF17885"/>
    </source>
</evidence>
<organism evidence="2 3">
    <name type="scientific">Gellertiella hungarica</name>
    <dbReference type="NCBI Taxonomy" id="1572859"/>
    <lineage>
        <taxon>Bacteria</taxon>
        <taxon>Pseudomonadati</taxon>
        <taxon>Pseudomonadota</taxon>
        <taxon>Alphaproteobacteria</taxon>
        <taxon>Hyphomicrobiales</taxon>
        <taxon>Rhizobiaceae</taxon>
        <taxon>Gellertiella</taxon>
    </lineage>
</organism>
<dbReference type="SUPFAM" id="SSF51905">
    <property type="entry name" value="FAD/NAD(P)-binding domain"/>
    <property type="match status" value="1"/>
</dbReference>
<evidence type="ECO:0000313" key="2">
    <source>
        <dbReference type="EMBL" id="MBB4065910.1"/>
    </source>
</evidence>
<comment type="caution">
    <text evidence="2">The sequence shown here is derived from an EMBL/GenBank/DDBJ whole genome shotgun (WGS) entry which is preliminary data.</text>
</comment>
<reference evidence="2 3" key="1">
    <citation type="submission" date="2020-08" db="EMBL/GenBank/DDBJ databases">
        <title>Genomic Encyclopedia of Type Strains, Phase IV (KMG-IV): sequencing the most valuable type-strain genomes for metagenomic binning, comparative biology and taxonomic classification.</title>
        <authorList>
            <person name="Goeker M."/>
        </authorList>
    </citation>
    <scope>NUCLEOTIDE SEQUENCE [LARGE SCALE GENOMIC DNA]</scope>
    <source>
        <strain evidence="2 3">DSM 29853</strain>
    </source>
</reference>
<keyword evidence="3" id="KW-1185">Reference proteome</keyword>
<dbReference type="Gene3D" id="3.30.9.40">
    <property type="match status" value="1"/>
</dbReference>
<gene>
    <name evidence="2" type="ORF">GGR23_003118</name>
</gene>
<accession>A0A7W6J6W1</accession>
<dbReference type="EMBL" id="JACIEZ010000006">
    <property type="protein sequence ID" value="MBB4065910.1"/>
    <property type="molecule type" value="Genomic_DNA"/>
</dbReference>
<dbReference type="AlphaFoldDB" id="A0A7W6J6W1"/>
<dbReference type="InterPro" id="IPR041654">
    <property type="entry name" value="StyA_sbd"/>
</dbReference>
<dbReference type="InterPro" id="IPR036188">
    <property type="entry name" value="FAD/NAD-bd_sf"/>
</dbReference>